<evidence type="ECO:0000313" key="3">
    <source>
        <dbReference type="EMBL" id="KAG7529768.1"/>
    </source>
</evidence>
<dbReference type="EMBL" id="JABELV010000136">
    <property type="protein sequence ID" value="KAG7529768.1"/>
    <property type="molecule type" value="Genomic_DNA"/>
</dbReference>
<dbReference type="AlphaFoldDB" id="A0A8K0JGW2"/>
<organism evidence="3 4">
    <name type="scientific">Filobasidium floriforme</name>
    <dbReference type="NCBI Taxonomy" id="5210"/>
    <lineage>
        <taxon>Eukaryota</taxon>
        <taxon>Fungi</taxon>
        <taxon>Dikarya</taxon>
        <taxon>Basidiomycota</taxon>
        <taxon>Agaricomycotina</taxon>
        <taxon>Tremellomycetes</taxon>
        <taxon>Filobasidiales</taxon>
        <taxon>Filobasidiaceae</taxon>
        <taxon>Filobasidium</taxon>
    </lineage>
</organism>
<dbReference type="SUPFAM" id="SSF50182">
    <property type="entry name" value="Sm-like ribonucleoproteins"/>
    <property type="match status" value="1"/>
</dbReference>
<dbReference type="InterPro" id="IPR034110">
    <property type="entry name" value="LSMD1_Sm"/>
</dbReference>
<feature type="domain" description="Sm" evidence="2">
    <location>
        <begin position="19"/>
        <end position="105"/>
    </location>
</feature>
<reference evidence="3" key="1">
    <citation type="submission" date="2020-04" db="EMBL/GenBank/DDBJ databases">
        <title>Analysis of mating type loci in Filobasidium floriforme.</title>
        <authorList>
            <person name="Nowrousian M."/>
        </authorList>
    </citation>
    <scope>NUCLEOTIDE SEQUENCE</scope>
    <source>
        <strain evidence="3">CBS 6242</strain>
    </source>
</reference>
<evidence type="ECO:0000259" key="2">
    <source>
        <dbReference type="PROSITE" id="PS52002"/>
    </source>
</evidence>
<dbReference type="Proteomes" id="UP000812966">
    <property type="component" value="Unassembled WGS sequence"/>
</dbReference>
<accession>A0A8K0JGW2</accession>
<dbReference type="PANTHER" id="PTHR10701">
    <property type="entry name" value="SMALL NUCLEAR RIBONUCLEOPROTEIN-ASSOCIATED PROTEIN B AND N"/>
    <property type="match status" value="1"/>
</dbReference>
<dbReference type="GO" id="GO:0003723">
    <property type="term" value="F:RNA binding"/>
    <property type="evidence" value="ECO:0007669"/>
    <property type="project" value="InterPro"/>
</dbReference>
<dbReference type="InterPro" id="IPR001163">
    <property type="entry name" value="Sm_dom_euk/arc"/>
</dbReference>
<proteinExistence type="predicted"/>
<dbReference type="SMART" id="SM00651">
    <property type="entry name" value="Sm"/>
    <property type="match status" value="1"/>
</dbReference>
<comment type="caution">
    <text evidence="3">The sequence shown here is derived from an EMBL/GenBank/DDBJ whole genome shotgun (WGS) entry which is preliminary data.</text>
</comment>
<dbReference type="OrthoDB" id="368909at2759"/>
<dbReference type="CDD" id="cd06168">
    <property type="entry name" value="LSMD1"/>
    <property type="match status" value="1"/>
</dbReference>
<protein>
    <recommendedName>
        <fullName evidence="2">Sm domain-containing protein</fullName>
    </recommendedName>
</protein>
<name>A0A8K0JGW2_9TREE</name>
<evidence type="ECO:0000313" key="4">
    <source>
        <dbReference type="Proteomes" id="UP000812966"/>
    </source>
</evidence>
<dbReference type="PANTHER" id="PTHR10701:SF5">
    <property type="entry name" value="N-ALPHA-ACETYLTRANSFERASE 38, NATC AUXILIARY SUBUNIT"/>
    <property type="match status" value="1"/>
</dbReference>
<evidence type="ECO:0000256" key="1">
    <source>
        <dbReference type="SAM" id="MobiDB-lite"/>
    </source>
</evidence>
<dbReference type="Gene3D" id="2.30.30.100">
    <property type="match status" value="1"/>
</dbReference>
<sequence>MDPLTSNPNSTSTSPSTSTSSAFLQNLLNKTLRIKLADSRTFIGQFICVDRQQNIILSNAEEFLSPELERKRGAPVSRGYFGGREMGMVMFRGKDVLRIEAEDGDGVQLEMNGRGGIRMDVI</sequence>
<keyword evidence="4" id="KW-1185">Reference proteome</keyword>
<feature type="region of interest" description="Disordered" evidence="1">
    <location>
        <begin position="1"/>
        <end position="20"/>
    </location>
</feature>
<dbReference type="InterPro" id="IPR050914">
    <property type="entry name" value="snRNP_SmB/NAA38-like"/>
</dbReference>
<dbReference type="Pfam" id="PF01423">
    <property type="entry name" value="LSM"/>
    <property type="match status" value="1"/>
</dbReference>
<dbReference type="PROSITE" id="PS52002">
    <property type="entry name" value="SM"/>
    <property type="match status" value="1"/>
</dbReference>
<dbReference type="InterPro" id="IPR010920">
    <property type="entry name" value="LSM_dom_sf"/>
</dbReference>
<dbReference type="GO" id="GO:0031417">
    <property type="term" value="C:NatC complex"/>
    <property type="evidence" value="ECO:0007669"/>
    <property type="project" value="InterPro"/>
</dbReference>
<gene>
    <name evidence="3" type="ORF">FFLO_05408</name>
</gene>
<dbReference type="InterPro" id="IPR047575">
    <property type="entry name" value="Sm"/>
</dbReference>